<reference evidence="14" key="1">
    <citation type="submission" date="2023-07" db="EMBL/GenBank/DDBJ databases">
        <title>Genome content predicts the carbon catabolic preferences of heterotrophic bacteria.</title>
        <authorList>
            <person name="Gralka M."/>
        </authorList>
    </citation>
    <scope>NUCLEOTIDE SEQUENCE</scope>
    <source>
        <strain evidence="14">I3M17_2</strain>
    </source>
</reference>
<dbReference type="AlphaFoldDB" id="A0AAW7X2M1"/>
<organism evidence="14 15">
    <name type="scientific">Saccharophagus degradans</name>
    <dbReference type="NCBI Taxonomy" id="86304"/>
    <lineage>
        <taxon>Bacteria</taxon>
        <taxon>Pseudomonadati</taxon>
        <taxon>Pseudomonadota</taxon>
        <taxon>Gammaproteobacteria</taxon>
        <taxon>Cellvibrionales</taxon>
        <taxon>Cellvibrionaceae</taxon>
        <taxon>Saccharophagus</taxon>
    </lineage>
</organism>
<evidence type="ECO:0000256" key="8">
    <source>
        <dbReference type="ARBA" id="ARBA00022967"/>
    </source>
</evidence>
<dbReference type="GO" id="GO:0015451">
    <property type="term" value="F:decarboxylation-driven active transmembrane transporter activity"/>
    <property type="evidence" value="ECO:0007669"/>
    <property type="project" value="UniProtKB-EC"/>
</dbReference>
<dbReference type="InterPro" id="IPR005661">
    <property type="entry name" value="OadB_MmdB"/>
</dbReference>
<dbReference type="GO" id="GO:0016829">
    <property type="term" value="F:lyase activity"/>
    <property type="evidence" value="ECO:0007669"/>
    <property type="project" value="InterPro"/>
</dbReference>
<evidence type="ECO:0000256" key="1">
    <source>
        <dbReference type="ARBA" id="ARBA00001959"/>
    </source>
</evidence>
<evidence type="ECO:0000256" key="6">
    <source>
        <dbReference type="ARBA" id="ARBA00022475"/>
    </source>
</evidence>
<gene>
    <name evidence="14" type="ORF">Q4521_05990</name>
</gene>
<evidence type="ECO:0000256" key="4">
    <source>
        <dbReference type="ARBA" id="ARBA00010924"/>
    </source>
</evidence>
<feature type="transmembrane region" description="Helical" evidence="13">
    <location>
        <begin position="190"/>
        <end position="213"/>
    </location>
</feature>
<evidence type="ECO:0000256" key="9">
    <source>
        <dbReference type="ARBA" id="ARBA00022989"/>
    </source>
</evidence>
<evidence type="ECO:0000256" key="12">
    <source>
        <dbReference type="PIRNR" id="PIRNR015658"/>
    </source>
</evidence>
<dbReference type="PIRSF" id="PIRSF015658">
    <property type="entry name" value="MmdB_OadB"/>
    <property type="match status" value="1"/>
</dbReference>
<evidence type="ECO:0000313" key="14">
    <source>
        <dbReference type="EMBL" id="MDO6422016.1"/>
    </source>
</evidence>
<protein>
    <recommendedName>
        <fullName evidence="12">Oxaloacetate decarboxylase beta chain</fullName>
        <ecNumber evidence="12">7.2.4.2</ecNumber>
    </recommendedName>
</protein>
<evidence type="ECO:0000256" key="5">
    <source>
        <dbReference type="ARBA" id="ARBA00011869"/>
    </source>
</evidence>
<evidence type="ECO:0000256" key="2">
    <source>
        <dbReference type="ARBA" id="ARBA00003002"/>
    </source>
</evidence>
<keyword evidence="12" id="KW-0406">Ion transport</keyword>
<evidence type="ECO:0000256" key="10">
    <source>
        <dbReference type="ARBA" id="ARBA00023136"/>
    </source>
</evidence>
<comment type="caution">
    <text evidence="14">The sequence shown here is derived from an EMBL/GenBank/DDBJ whole genome shotgun (WGS) entry which is preliminary data.</text>
</comment>
<feature type="transmembrane region" description="Helical" evidence="13">
    <location>
        <begin position="128"/>
        <end position="150"/>
    </location>
</feature>
<feature type="transmembrane region" description="Helical" evidence="13">
    <location>
        <begin position="162"/>
        <end position="184"/>
    </location>
</feature>
<feature type="transmembrane region" description="Helical" evidence="13">
    <location>
        <begin position="344"/>
        <end position="362"/>
    </location>
</feature>
<evidence type="ECO:0000256" key="3">
    <source>
        <dbReference type="ARBA" id="ARBA00004651"/>
    </source>
</evidence>
<dbReference type="EC" id="7.2.4.2" evidence="12"/>
<dbReference type="PANTHER" id="PTHR35806:SF1">
    <property type="entry name" value="OXALOACETATE DECARBOXYLASE BETA CHAIN 2"/>
    <property type="match status" value="1"/>
</dbReference>
<comment type="catalytic activity">
    <reaction evidence="11 12">
        <text>oxaloacetate + 2 Na(+)(in) + H(+) = pyruvate + 2 Na(+)(out) + CO2</text>
        <dbReference type="Rhea" id="RHEA:57724"/>
        <dbReference type="ChEBI" id="CHEBI:15361"/>
        <dbReference type="ChEBI" id="CHEBI:15378"/>
        <dbReference type="ChEBI" id="CHEBI:16452"/>
        <dbReference type="ChEBI" id="CHEBI:16526"/>
        <dbReference type="ChEBI" id="CHEBI:29101"/>
        <dbReference type="EC" id="7.2.4.2"/>
    </reaction>
</comment>
<comment type="subcellular location">
    <subcellularLocation>
        <location evidence="3">Cell membrane</location>
        <topology evidence="3">Multi-pass membrane protein</topology>
    </subcellularLocation>
</comment>
<keyword evidence="6 12" id="KW-1003">Cell membrane</keyword>
<sequence>MENLISLWEESGLYLMMPGQLFMIFVGILLLFLAIRKGFEPLLLVPIGFGGILANIPGAGLALPAVENAIFVADPAVLAAIADTLELTSWESPKELVHAYEMASPAVHHAAHQVAVGYGYSNGMLYNFYSVAIASGVAPLLIFMGVGAMTDFGPLLANPKTLFLGAAAQFGIFATVLGAVGLAATGQMDFTIAEAAAIGIIGGADGPTAIYVASKLAPDLLGAIAVAAYSYMALVPMIQPPIMKLLTTESERKIVMTQLRAVSKREKITFPIMVLVLVALVLPSAAPLLGMFCFGNLMRECGVVERLSDTAQNALINIVTIFLGLSVGSKLAADKFLDPKTLGILVLGVVAFGIGTAAGVLMAKLINLVSKQKINPLIGSAGVSAVPMAARVSNKVGLQSNPQNFLLMHAMGPNVAGVIGSAVAAGVMISMVSGM</sequence>
<dbReference type="GO" id="GO:0006814">
    <property type="term" value="P:sodium ion transport"/>
    <property type="evidence" value="ECO:0007669"/>
    <property type="project" value="UniProtKB-UniRule"/>
</dbReference>
<dbReference type="Pfam" id="PF03977">
    <property type="entry name" value="OAD_beta"/>
    <property type="match status" value="1"/>
</dbReference>
<evidence type="ECO:0000256" key="7">
    <source>
        <dbReference type="ARBA" id="ARBA00022692"/>
    </source>
</evidence>
<proteinExistence type="inferred from homology"/>
<evidence type="ECO:0000256" key="11">
    <source>
        <dbReference type="ARBA" id="ARBA00048176"/>
    </source>
</evidence>
<dbReference type="GO" id="GO:0005886">
    <property type="term" value="C:plasma membrane"/>
    <property type="evidence" value="ECO:0007669"/>
    <property type="project" value="UniProtKB-SubCell"/>
</dbReference>
<keyword evidence="12" id="KW-0739">Sodium transport</keyword>
<feature type="transmembrane region" description="Helical" evidence="13">
    <location>
        <begin position="220"/>
        <end position="238"/>
    </location>
</feature>
<comment type="subunit">
    <text evidence="5 12">Heterotrimer of an alpha, a beta and a gamma subunit.</text>
</comment>
<accession>A0AAW7X2M1</accession>
<name>A0AAW7X2M1_9GAMM</name>
<feature type="transmembrane region" description="Helical" evidence="13">
    <location>
        <begin position="268"/>
        <end position="294"/>
    </location>
</feature>
<dbReference type="Proteomes" id="UP001169760">
    <property type="component" value="Unassembled WGS sequence"/>
</dbReference>
<keyword evidence="8" id="KW-1278">Translocase</keyword>
<feature type="transmembrane region" description="Helical" evidence="13">
    <location>
        <begin position="314"/>
        <end position="332"/>
    </location>
</feature>
<keyword evidence="12" id="KW-0915">Sodium</keyword>
<keyword evidence="9 13" id="KW-1133">Transmembrane helix</keyword>
<feature type="transmembrane region" description="Helical" evidence="13">
    <location>
        <begin position="410"/>
        <end position="432"/>
    </location>
</feature>
<keyword evidence="10 12" id="KW-0472">Membrane</keyword>
<keyword evidence="7 13" id="KW-0812">Transmembrane</keyword>
<comment type="cofactor">
    <cofactor evidence="1">
        <name>Na(+)</name>
        <dbReference type="ChEBI" id="CHEBI:29101"/>
    </cofactor>
</comment>
<keyword evidence="12" id="KW-0813">Transport</keyword>
<evidence type="ECO:0000313" key="15">
    <source>
        <dbReference type="Proteomes" id="UP001169760"/>
    </source>
</evidence>
<dbReference type="NCBIfam" id="TIGR01109">
    <property type="entry name" value="Na_pump_decarbB"/>
    <property type="match status" value="1"/>
</dbReference>
<dbReference type="RefSeq" id="WP_303491783.1">
    <property type="nucleotide sequence ID" value="NZ_JAUOPB010000003.1"/>
</dbReference>
<dbReference type="EMBL" id="JAUOPB010000003">
    <property type="protein sequence ID" value="MDO6422016.1"/>
    <property type="molecule type" value="Genomic_DNA"/>
</dbReference>
<comment type="similarity">
    <text evidence="4 12">Belongs to the GcdB/MmdB/OadB family.</text>
</comment>
<dbReference type="PANTHER" id="PTHR35806">
    <property type="entry name" value="OXALOACETATE DECARBOXYLASE BETA CHAIN 2"/>
    <property type="match status" value="1"/>
</dbReference>
<feature type="transmembrane region" description="Helical" evidence="13">
    <location>
        <begin position="42"/>
        <end position="63"/>
    </location>
</feature>
<feature type="transmembrane region" description="Helical" evidence="13">
    <location>
        <begin position="12"/>
        <end position="35"/>
    </location>
</feature>
<evidence type="ECO:0000256" key="13">
    <source>
        <dbReference type="SAM" id="Phobius"/>
    </source>
</evidence>
<comment type="function">
    <text evidence="2 12">Catalyzes the decarboxylation of oxaloacetate coupled to Na(+) translocation.</text>
</comment>